<dbReference type="SUPFAM" id="SSF69318">
    <property type="entry name" value="Integrin alpha N-terminal domain"/>
    <property type="match status" value="1"/>
</dbReference>
<sequence>MPPSARPLAAMLIGLLAACASLPPAALPARSPTPTPLPPGASKPTPTPVSPGASQPAPTPLSPSASRPVVADLVERGCARASERDFDGDGRDDIALGYLGETGQVRLLSGDTLVRVPTPPGLRMKGYGWSVTMARINDDRCADLLVGSRTLTVGGREGAGAVHVLYGGGAAPPRKLVSTRPAPDARFGEAVAVHGDLIAIGAPGEKPGGAVYLFRNGRPIRRITQNTPGVPGASERGDAFGDRLALGPLDGGGVGLVVGASGEYDDGPGRQDPDEAKESEPGYRPVGAVTVVHDVTAARLTGTRLPQPRHGDGELCAGFGQRLAHVPGAGVAVFAPECGILQFYGLDLEPVRTVTKLEPPWDAYLAASPDGRLAAVGTDPNAPIALLLSPRFPARDRTLTGAHLRSPVEDGVVFSGGRLVVALDNLLADVAVFDPATGEPALFATATEDLSVRAVAG</sequence>
<feature type="chain" id="PRO_5038700328" description="VCBS repeat-containing protein" evidence="5">
    <location>
        <begin position="26"/>
        <end position="457"/>
    </location>
</feature>
<protein>
    <recommendedName>
        <fullName evidence="8">VCBS repeat-containing protein</fullName>
    </recommendedName>
</protein>
<dbReference type="Proteomes" id="UP000530928">
    <property type="component" value="Unassembled WGS sequence"/>
</dbReference>
<organism evidence="6 7">
    <name type="scientific">Nonomuraea soli</name>
    <dbReference type="NCBI Taxonomy" id="1032476"/>
    <lineage>
        <taxon>Bacteria</taxon>
        <taxon>Bacillati</taxon>
        <taxon>Actinomycetota</taxon>
        <taxon>Actinomycetes</taxon>
        <taxon>Streptosporangiales</taxon>
        <taxon>Streptosporangiaceae</taxon>
        <taxon>Nonomuraea</taxon>
    </lineage>
</organism>
<keyword evidence="3" id="KW-0325">Glycoprotein</keyword>
<reference evidence="6 7" key="1">
    <citation type="submission" date="2020-07" db="EMBL/GenBank/DDBJ databases">
        <title>Genomic Encyclopedia of Type Strains, Phase IV (KMG-IV): sequencing the most valuable type-strain genomes for metagenomic binning, comparative biology and taxonomic classification.</title>
        <authorList>
            <person name="Goeker M."/>
        </authorList>
    </citation>
    <scope>NUCLEOTIDE SEQUENCE [LARGE SCALE GENOMIC DNA]</scope>
    <source>
        <strain evidence="6 7">DSM 45533</strain>
    </source>
</reference>
<feature type="region of interest" description="Disordered" evidence="4">
    <location>
        <begin position="260"/>
        <end position="282"/>
    </location>
</feature>
<gene>
    <name evidence="6" type="ORF">HNR30_009219</name>
</gene>
<evidence type="ECO:0000313" key="6">
    <source>
        <dbReference type="EMBL" id="MBA2897813.1"/>
    </source>
</evidence>
<evidence type="ECO:0000256" key="3">
    <source>
        <dbReference type="ARBA" id="ARBA00023180"/>
    </source>
</evidence>
<comment type="caution">
    <text evidence="6">The sequence shown here is derived from an EMBL/GenBank/DDBJ whole genome shotgun (WGS) entry which is preliminary data.</text>
</comment>
<name>A0A7W0CVB5_9ACTN</name>
<dbReference type="InterPro" id="IPR028994">
    <property type="entry name" value="Integrin_alpha_N"/>
</dbReference>
<evidence type="ECO:0008006" key="8">
    <source>
        <dbReference type="Google" id="ProtNLM"/>
    </source>
</evidence>
<evidence type="ECO:0000256" key="2">
    <source>
        <dbReference type="ARBA" id="ARBA00022737"/>
    </source>
</evidence>
<dbReference type="PROSITE" id="PS51257">
    <property type="entry name" value="PROKAR_LIPOPROTEIN"/>
    <property type="match status" value="1"/>
</dbReference>
<dbReference type="RefSeq" id="WP_181616493.1">
    <property type="nucleotide sequence ID" value="NZ_BAABAM010000016.1"/>
</dbReference>
<evidence type="ECO:0000256" key="5">
    <source>
        <dbReference type="SAM" id="SignalP"/>
    </source>
</evidence>
<evidence type="ECO:0000256" key="4">
    <source>
        <dbReference type="SAM" id="MobiDB-lite"/>
    </source>
</evidence>
<dbReference type="SMART" id="SM00191">
    <property type="entry name" value="Int_alpha"/>
    <property type="match status" value="3"/>
</dbReference>
<feature type="compositionally biased region" description="Basic and acidic residues" evidence="4">
    <location>
        <begin position="267"/>
        <end position="281"/>
    </location>
</feature>
<dbReference type="PROSITE" id="PS51470">
    <property type="entry name" value="FG_GAP"/>
    <property type="match status" value="1"/>
</dbReference>
<feature type="region of interest" description="Disordered" evidence="4">
    <location>
        <begin position="25"/>
        <end position="68"/>
    </location>
</feature>
<keyword evidence="7" id="KW-1185">Reference proteome</keyword>
<feature type="signal peptide" evidence="5">
    <location>
        <begin position="1"/>
        <end position="25"/>
    </location>
</feature>
<evidence type="ECO:0000256" key="1">
    <source>
        <dbReference type="ARBA" id="ARBA00022729"/>
    </source>
</evidence>
<keyword evidence="2" id="KW-0677">Repeat</keyword>
<dbReference type="EMBL" id="JACDUR010000014">
    <property type="protein sequence ID" value="MBA2897813.1"/>
    <property type="molecule type" value="Genomic_DNA"/>
</dbReference>
<dbReference type="InterPro" id="IPR013519">
    <property type="entry name" value="Int_alpha_beta-p"/>
</dbReference>
<dbReference type="InterPro" id="IPR013517">
    <property type="entry name" value="FG-GAP"/>
</dbReference>
<dbReference type="AlphaFoldDB" id="A0A7W0CVB5"/>
<proteinExistence type="predicted"/>
<keyword evidence="1 5" id="KW-0732">Signal</keyword>
<accession>A0A7W0CVB5</accession>
<evidence type="ECO:0000313" key="7">
    <source>
        <dbReference type="Proteomes" id="UP000530928"/>
    </source>
</evidence>
<dbReference type="Pfam" id="PF13517">
    <property type="entry name" value="FG-GAP_3"/>
    <property type="match status" value="1"/>
</dbReference>
<dbReference type="Pfam" id="PF14312">
    <property type="entry name" value="FG-GAP_2"/>
    <property type="match status" value="1"/>
</dbReference>
<feature type="compositionally biased region" description="Pro residues" evidence="4">
    <location>
        <begin position="31"/>
        <end position="49"/>
    </location>
</feature>
<dbReference type="Gene3D" id="2.130.10.130">
    <property type="entry name" value="Integrin alpha, N-terminal"/>
    <property type="match status" value="1"/>
</dbReference>